<name>A0AAE1G287_PETCI</name>
<keyword evidence="3" id="KW-1185">Reference proteome</keyword>
<dbReference type="Proteomes" id="UP001286313">
    <property type="component" value="Unassembled WGS sequence"/>
</dbReference>
<proteinExistence type="predicted"/>
<dbReference type="AlphaFoldDB" id="A0AAE1G287"/>
<protein>
    <submittedName>
        <fullName evidence="2">Uncharacterized protein</fullName>
    </submittedName>
</protein>
<evidence type="ECO:0000313" key="3">
    <source>
        <dbReference type="Proteomes" id="UP001286313"/>
    </source>
</evidence>
<evidence type="ECO:0000313" key="2">
    <source>
        <dbReference type="EMBL" id="KAK3884999.1"/>
    </source>
</evidence>
<reference evidence="2" key="1">
    <citation type="submission" date="2023-10" db="EMBL/GenBank/DDBJ databases">
        <title>Genome assemblies of two species of porcelain crab, Petrolisthes cinctipes and Petrolisthes manimaculis (Anomura: Porcellanidae).</title>
        <authorList>
            <person name="Angst P."/>
        </authorList>
    </citation>
    <scope>NUCLEOTIDE SEQUENCE</scope>
    <source>
        <strain evidence="2">PB745_01</strain>
        <tissue evidence="2">Gill</tissue>
    </source>
</reference>
<gene>
    <name evidence="2" type="ORF">Pcinc_010741</name>
</gene>
<dbReference type="EMBL" id="JAWQEG010000833">
    <property type="protein sequence ID" value="KAK3884999.1"/>
    <property type="molecule type" value="Genomic_DNA"/>
</dbReference>
<organism evidence="2 3">
    <name type="scientific">Petrolisthes cinctipes</name>
    <name type="common">Flat porcelain crab</name>
    <dbReference type="NCBI Taxonomy" id="88211"/>
    <lineage>
        <taxon>Eukaryota</taxon>
        <taxon>Metazoa</taxon>
        <taxon>Ecdysozoa</taxon>
        <taxon>Arthropoda</taxon>
        <taxon>Crustacea</taxon>
        <taxon>Multicrustacea</taxon>
        <taxon>Malacostraca</taxon>
        <taxon>Eumalacostraca</taxon>
        <taxon>Eucarida</taxon>
        <taxon>Decapoda</taxon>
        <taxon>Pleocyemata</taxon>
        <taxon>Anomura</taxon>
        <taxon>Galatheoidea</taxon>
        <taxon>Porcellanidae</taxon>
        <taxon>Petrolisthes</taxon>
    </lineage>
</organism>
<comment type="caution">
    <text evidence="2">The sequence shown here is derived from an EMBL/GenBank/DDBJ whole genome shotgun (WGS) entry which is preliminary data.</text>
</comment>
<accession>A0AAE1G287</accession>
<evidence type="ECO:0000256" key="1">
    <source>
        <dbReference type="SAM" id="MobiDB-lite"/>
    </source>
</evidence>
<feature type="compositionally biased region" description="Basic and acidic residues" evidence="1">
    <location>
        <begin position="1"/>
        <end position="11"/>
    </location>
</feature>
<sequence length="73" mass="8392">MKERRGREGRLGRGGTEEEGGAERREWRKCSVRKKMTVSKVGEREGGREGKVRGEKTLRKLKLCIVYSEIMVP</sequence>
<feature type="region of interest" description="Disordered" evidence="1">
    <location>
        <begin position="1"/>
        <end position="26"/>
    </location>
</feature>